<dbReference type="SUPFAM" id="SSF54928">
    <property type="entry name" value="RNA-binding domain, RBD"/>
    <property type="match status" value="1"/>
</dbReference>
<evidence type="ECO:0000256" key="2">
    <source>
        <dbReference type="SAM" id="MobiDB-lite"/>
    </source>
</evidence>
<dbReference type="AlphaFoldDB" id="A7YXU5"/>
<dbReference type="EMBL" id="EF134110">
    <property type="protein sequence ID" value="ABV22224.1"/>
    <property type="molecule type" value="mRNA"/>
</dbReference>
<proteinExistence type="evidence at transcript level"/>
<protein>
    <submittedName>
        <fullName evidence="4">RNA-binding protein</fullName>
    </submittedName>
</protein>
<sequence length="173" mass="18613">MGWLPDHIWAAQQSQKQQSKGKGNWLPDHIWAAQKQQKQQSSGKGNWLPDHIWLAQKKGNGGGKSWSSPAWKPAWKPAGKGGNGQGKFKKPINPSLTVWVGGIPEGTTFAELKAHVDSVAPCKWAEVYEHKGKGTGLIGFGTADEAVAAIAMLNGSEFKGLALEVDSYTKAKA</sequence>
<dbReference type="Gene3D" id="3.30.70.330">
    <property type="match status" value="1"/>
</dbReference>
<evidence type="ECO:0000313" key="4">
    <source>
        <dbReference type="EMBL" id="ABV22224.1"/>
    </source>
</evidence>
<dbReference type="GO" id="GO:0003723">
    <property type="term" value="F:RNA binding"/>
    <property type="evidence" value="ECO:0007669"/>
    <property type="project" value="UniProtKB-UniRule"/>
</dbReference>
<feature type="region of interest" description="Disordered" evidence="2">
    <location>
        <begin position="59"/>
        <end position="89"/>
    </location>
</feature>
<dbReference type="InterPro" id="IPR012677">
    <property type="entry name" value="Nucleotide-bd_a/b_plait_sf"/>
</dbReference>
<dbReference type="InterPro" id="IPR000504">
    <property type="entry name" value="RRM_dom"/>
</dbReference>
<organism evidence="4">
    <name type="scientific">Karlodinium veneficum</name>
    <name type="common">Dinoflagellate</name>
    <name type="synonym">Karlodinium micrum</name>
    <dbReference type="NCBI Taxonomy" id="407301"/>
    <lineage>
        <taxon>Eukaryota</taxon>
        <taxon>Sar</taxon>
        <taxon>Alveolata</taxon>
        <taxon>Dinophyceae</taxon>
        <taxon>Gymnodiniales</taxon>
        <taxon>Kareniaceae</taxon>
        <taxon>Karlodinium</taxon>
    </lineage>
</organism>
<dbReference type="PROSITE" id="PS50102">
    <property type="entry name" value="RRM"/>
    <property type="match status" value="1"/>
</dbReference>
<dbReference type="Pfam" id="PF00076">
    <property type="entry name" value="RRM_1"/>
    <property type="match status" value="1"/>
</dbReference>
<feature type="domain" description="RRM" evidence="3">
    <location>
        <begin position="96"/>
        <end position="170"/>
    </location>
</feature>
<name>A7YXU5_KARVE</name>
<evidence type="ECO:0000256" key="1">
    <source>
        <dbReference type="PROSITE-ProRule" id="PRU00176"/>
    </source>
</evidence>
<dbReference type="SMART" id="SM00360">
    <property type="entry name" value="RRM"/>
    <property type="match status" value="1"/>
</dbReference>
<dbReference type="InterPro" id="IPR035979">
    <property type="entry name" value="RBD_domain_sf"/>
</dbReference>
<reference evidence="4" key="1">
    <citation type="journal article" date="2007" name="Proc. Natl. Acad. Sci. U.S.A.">
        <title>Spliced leader RNA trans-splicing in dinoflagellates.</title>
        <authorList>
            <person name="Zhang H."/>
            <person name="Hou Y."/>
            <person name="Miranda L."/>
            <person name="Campbell D.A."/>
            <person name="Sturm N.R."/>
            <person name="Gaasterland T."/>
            <person name="Lin S."/>
        </authorList>
    </citation>
    <scope>NUCLEOTIDE SEQUENCE</scope>
    <source>
        <strain evidence="4">CCMP1975</strain>
    </source>
</reference>
<accession>A7YXU5</accession>
<keyword evidence="1" id="KW-0694">RNA-binding</keyword>
<evidence type="ECO:0000259" key="3">
    <source>
        <dbReference type="PROSITE" id="PS50102"/>
    </source>
</evidence>